<evidence type="ECO:0000256" key="1">
    <source>
        <dbReference type="SAM" id="Coils"/>
    </source>
</evidence>
<feature type="compositionally biased region" description="Polar residues" evidence="2">
    <location>
        <begin position="227"/>
        <end position="237"/>
    </location>
</feature>
<evidence type="ECO:0000313" key="4">
    <source>
        <dbReference type="Proteomes" id="UP000054560"/>
    </source>
</evidence>
<evidence type="ECO:0000313" key="3">
    <source>
        <dbReference type="EMBL" id="KNC74724.1"/>
    </source>
</evidence>
<keyword evidence="4" id="KW-1185">Reference proteome</keyword>
<dbReference type="EMBL" id="KQ244139">
    <property type="protein sequence ID" value="KNC74724.1"/>
    <property type="molecule type" value="Genomic_DNA"/>
</dbReference>
<feature type="compositionally biased region" description="Basic and acidic residues" evidence="2">
    <location>
        <begin position="238"/>
        <end position="251"/>
    </location>
</feature>
<organism evidence="3 4">
    <name type="scientific">Sphaeroforma arctica JP610</name>
    <dbReference type="NCBI Taxonomy" id="667725"/>
    <lineage>
        <taxon>Eukaryota</taxon>
        <taxon>Ichthyosporea</taxon>
        <taxon>Ichthyophonida</taxon>
        <taxon>Sphaeroforma</taxon>
    </lineage>
</organism>
<name>A0A0L0FD80_9EUKA</name>
<sequence>MSDEITRLRETLQQLNEESIQLRRRKRILESECKRLPKLPKRTAEARHGPSYQNVRKLFERKRGLIASNAQLQRAIEQASMRSVCANIAEQAYVRLPVVSPLSHFYSSIRDISATDTTLPRIFDDIEWKVDEEMLQDGQQKGNSAVLSATSISAGDVRAVNATDTGNELGKYIDKANNSDDGVVSEIIDSKSTRTTMRCTLSFATVVEEDMLVRLCIHETRLPMRNHSGNTMASSAYRQRDPQEKSSRQENEGIPCYTYRFTSNPEIVGLEACEPYIIDKKPPIDMVQVALTSLINI</sequence>
<dbReference type="Proteomes" id="UP000054560">
    <property type="component" value="Unassembled WGS sequence"/>
</dbReference>
<feature type="coiled-coil region" evidence="1">
    <location>
        <begin position="5"/>
        <end position="32"/>
    </location>
</feature>
<gene>
    <name evidence="3" type="ORF">SARC_12738</name>
</gene>
<evidence type="ECO:0000256" key="2">
    <source>
        <dbReference type="SAM" id="MobiDB-lite"/>
    </source>
</evidence>
<dbReference type="GeneID" id="25913242"/>
<keyword evidence="1" id="KW-0175">Coiled coil</keyword>
<dbReference type="AlphaFoldDB" id="A0A0L0FD80"/>
<accession>A0A0L0FD80</accession>
<protein>
    <submittedName>
        <fullName evidence="3">Uncharacterized protein</fullName>
    </submittedName>
</protein>
<feature type="region of interest" description="Disordered" evidence="2">
    <location>
        <begin position="226"/>
        <end position="252"/>
    </location>
</feature>
<dbReference type="RefSeq" id="XP_014148626.1">
    <property type="nucleotide sequence ID" value="XM_014293151.1"/>
</dbReference>
<proteinExistence type="predicted"/>
<reference evidence="3 4" key="1">
    <citation type="submission" date="2011-02" db="EMBL/GenBank/DDBJ databases">
        <title>The Genome Sequence of Sphaeroforma arctica JP610.</title>
        <authorList>
            <consortium name="The Broad Institute Genome Sequencing Platform"/>
            <person name="Russ C."/>
            <person name="Cuomo C."/>
            <person name="Young S.K."/>
            <person name="Zeng Q."/>
            <person name="Gargeya S."/>
            <person name="Alvarado L."/>
            <person name="Berlin A."/>
            <person name="Chapman S.B."/>
            <person name="Chen Z."/>
            <person name="Freedman E."/>
            <person name="Gellesch M."/>
            <person name="Goldberg J."/>
            <person name="Griggs A."/>
            <person name="Gujja S."/>
            <person name="Heilman E."/>
            <person name="Heiman D."/>
            <person name="Howarth C."/>
            <person name="Mehta T."/>
            <person name="Neiman D."/>
            <person name="Pearson M."/>
            <person name="Roberts A."/>
            <person name="Saif S."/>
            <person name="Shea T."/>
            <person name="Shenoy N."/>
            <person name="Sisk P."/>
            <person name="Stolte C."/>
            <person name="Sykes S."/>
            <person name="White J."/>
            <person name="Yandava C."/>
            <person name="Burger G."/>
            <person name="Gray M.W."/>
            <person name="Holland P.W.H."/>
            <person name="King N."/>
            <person name="Lang F.B.F."/>
            <person name="Roger A.J."/>
            <person name="Ruiz-Trillo I."/>
            <person name="Haas B."/>
            <person name="Nusbaum C."/>
            <person name="Birren B."/>
        </authorList>
    </citation>
    <scope>NUCLEOTIDE SEQUENCE [LARGE SCALE GENOMIC DNA]</scope>
    <source>
        <strain evidence="3 4">JP610</strain>
    </source>
</reference>